<evidence type="ECO:0000256" key="1">
    <source>
        <dbReference type="ARBA" id="ARBA00004123"/>
    </source>
</evidence>
<reference evidence="7 8" key="1">
    <citation type="submission" date="2015-10" db="EMBL/GenBank/DDBJ databases">
        <title>Full genome of DAOMC 229536 Phialocephala scopiformis, a fungal endophyte of spruce producing the potent anti-insectan compound rugulosin.</title>
        <authorList>
            <consortium name="DOE Joint Genome Institute"/>
            <person name="Walker A.K."/>
            <person name="Frasz S.L."/>
            <person name="Seifert K.A."/>
            <person name="Miller J.D."/>
            <person name="Mondo S.J."/>
            <person name="Labutti K."/>
            <person name="Lipzen A."/>
            <person name="Dockter R."/>
            <person name="Kennedy M."/>
            <person name="Grigoriev I.V."/>
            <person name="Spatafora J.W."/>
        </authorList>
    </citation>
    <scope>NUCLEOTIDE SEQUENCE [LARGE SCALE GENOMIC DNA]</scope>
    <source>
        <strain evidence="7 8">CBS 120377</strain>
    </source>
</reference>
<comment type="subcellular location">
    <subcellularLocation>
        <location evidence="1">Nucleus</location>
    </subcellularLocation>
</comment>
<keyword evidence="2" id="KW-0479">Metal-binding</keyword>
<evidence type="ECO:0000256" key="3">
    <source>
        <dbReference type="ARBA" id="ARBA00023015"/>
    </source>
</evidence>
<evidence type="ECO:0000313" key="8">
    <source>
        <dbReference type="Proteomes" id="UP000070700"/>
    </source>
</evidence>
<evidence type="ECO:0000256" key="2">
    <source>
        <dbReference type="ARBA" id="ARBA00022723"/>
    </source>
</evidence>
<dbReference type="CDD" id="cd12148">
    <property type="entry name" value="fungal_TF_MHR"/>
    <property type="match status" value="1"/>
</dbReference>
<keyword evidence="3" id="KW-0805">Transcription regulation</keyword>
<dbReference type="Pfam" id="PF00172">
    <property type="entry name" value="Zn_clus"/>
    <property type="match status" value="1"/>
</dbReference>
<proteinExistence type="predicted"/>
<dbReference type="STRING" id="149040.A0A194XUC2"/>
<gene>
    <name evidence="7" type="ORF">LY89DRAFT_726866</name>
</gene>
<keyword evidence="8" id="KW-1185">Reference proteome</keyword>
<evidence type="ECO:0000313" key="7">
    <source>
        <dbReference type="EMBL" id="KUJ23808.1"/>
    </source>
</evidence>
<dbReference type="OrthoDB" id="270167at2759"/>
<dbReference type="EMBL" id="KQ947404">
    <property type="protein sequence ID" value="KUJ23808.1"/>
    <property type="molecule type" value="Genomic_DNA"/>
</dbReference>
<keyword evidence="4" id="KW-0804">Transcription</keyword>
<dbReference type="InParanoid" id="A0A194XUC2"/>
<dbReference type="InterPro" id="IPR036864">
    <property type="entry name" value="Zn2-C6_fun-type_DNA-bd_sf"/>
</dbReference>
<dbReference type="GO" id="GO:0005634">
    <property type="term" value="C:nucleus"/>
    <property type="evidence" value="ECO:0007669"/>
    <property type="project" value="UniProtKB-SubCell"/>
</dbReference>
<dbReference type="GO" id="GO:0000981">
    <property type="term" value="F:DNA-binding transcription factor activity, RNA polymerase II-specific"/>
    <property type="evidence" value="ECO:0007669"/>
    <property type="project" value="InterPro"/>
</dbReference>
<dbReference type="KEGG" id="psco:LY89DRAFT_726866"/>
<dbReference type="GO" id="GO:0008270">
    <property type="term" value="F:zinc ion binding"/>
    <property type="evidence" value="ECO:0007669"/>
    <property type="project" value="InterPro"/>
</dbReference>
<dbReference type="PANTHER" id="PTHR47338:SF20">
    <property type="entry name" value="ZN(II)2CYS6 TRANSCRIPTION FACTOR (EUROFUNG)"/>
    <property type="match status" value="1"/>
</dbReference>
<dbReference type="Proteomes" id="UP000070700">
    <property type="component" value="Unassembled WGS sequence"/>
</dbReference>
<accession>A0A194XUC2</accession>
<dbReference type="GO" id="GO:0006351">
    <property type="term" value="P:DNA-templated transcription"/>
    <property type="evidence" value="ECO:0007669"/>
    <property type="project" value="InterPro"/>
</dbReference>
<dbReference type="PROSITE" id="PS50048">
    <property type="entry name" value="ZN2_CY6_FUNGAL_2"/>
    <property type="match status" value="1"/>
</dbReference>
<dbReference type="PANTHER" id="PTHR47338">
    <property type="entry name" value="ZN(II)2CYS6 TRANSCRIPTION FACTOR (EUROFUNG)-RELATED"/>
    <property type="match status" value="1"/>
</dbReference>
<dbReference type="CDD" id="cd00067">
    <property type="entry name" value="GAL4"/>
    <property type="match status" value="1"/>
</dbReference>
<feature type="domain" description="Zn(2)-C6 fungal-type" evidence="6">
    <location>
        <begin position="10"/>
        <end position="40"/>
    </location>
</feature>
<keyword evidence="5" id="KW-0539">Nucleus</keyword>
<dbReference type="SUPFAM" id="SSF57701">
    <property type="entry name" value="Zn2/Cys6 DNA-binding domain"/>
    <property type="match status" value="1"/>
</dbReference>
<name>A0A194XUC2_MOLSC</name>
<dbReference type="GeneID" id="28828819"/>
<dbReference type="InterPro" id="IPR050815">
    <property type="entry name" value="TF_fung"/>
</dbReference>
<dbReference type="RefSeq" id="XP_018078163.1">
    <property type="nucleotide sequence ID" value="XM_018219093.1"/>
</dbReference>
<dbReference type="PROSITE" id="PS00463">
    <property type="entry name" value="ZN2_CY6_FUNGAL_1"/>
    <property type="match status" value="1"/>
</dbReference>
<dbReference type="Gene3D" id="4.10.240.10">
    <property type="entry name" value="Zn(2)-C6 fungal-type DNA-binding domain"/>
    <property type="match status" value="1"/>
</dbReference>
<dbReference type="AlphaFoldDB" id="A0A194XUC2"/>
<evidence type="ECO:0000256" key="5">
    <source>
        <dbReference type="ARBA" id="ARBA00023242"/>
    </source>
</evidence>
<sequence length="472" mass="52532">MINTGTASKACIACRDRKRKCDRIKPSCSLCYRLGRVCHYEPRSRRNDTSVVLSSTPLQVPTVTLLSPPETPPLCLQPDVNKAITGRLLHAVGDISAIRVIAENYFGSVHRWFPILSEVSYYEQLTSTYTDPNAEYSLLSLSMALITLMPSEDESFSSLYMLVKSAIAIVEAANIHSLEVVQARLLVTLFEAGHGIEPAAFISMAATTRAAVAIGLNQKINDPCCHDENINSKIQAGLRVWWGLVMLDRSYTIERGEGSCATHQYESPQYLPRDGSVWDNKILSSAKPLNLSTPSSIRVGGFARQAQVSHVLHILMMHLHDSRTSVPDPDEADQIARTLTAFSMLLPEETPQPWPMYCGALGMCFSAMMTLHESRPRTSLSEEYLNCDQPESLRSSLERIHGLCTRFNARIEQVSVDAMSPFPPYGLIRAATLRHQLFKETGDYSHITAADSLTLMVKHFSKRWKRAGKNSN</sequence>
<organism evidence="7 8">
    <name type="scientific">Mollisia scopiformis</name>
    <name type="common">Conifer needle endophyte fungus</name>
    <name type="synonym">Phialocephala scopiformis</name>
    <dbReference type="NCBI Taxonomy" id="149040"/>
    <lineage>
        <taxon>Eukaryota</taxon>
        <taxon>Fungi</taxon>
        <taxon>Dikarya</taxon>
        <taxon>Ascomycota</taxon>
        <taxon>Pezizomycotina</taxon>
        <taxon>Leotiomycetes</taxon>
        <taxon>Helotiales</taxon>
        <taxon>Mollisiaceae</taxon>
        <taxon>Mollisia</taxon>
    </lineage>
</organism>
<evidence type="ECO:0000256" key="4">
    <source>
        <dbReference type="ARBA" id="ARBA00023163"/>
    </source>
</evidence>
<dbReference type="InterPro" id="IPR007219">
    <property type="entry name" value="XnlR_reg_dom"/>
</dbReference>
<dbReference type="GO" id="GO:0003677">
    <property type="term" value="F:DNA binding"/>
    <property type="evidence" value="ECO:0007669"/>
    <property type="project" value="InterPro"/>
</dbReference>
<dbReference type="SMART" id="SM00066">
    <property type="entry name" value="GAL4"/>
    <property type="match status" value="1"/>
</dbReference>
<dbReference type="InterPro" id="IPR001138">
    <property type="entry name" value="Zn2Cys6_DnaBD"/>
</dbReference>
<evidence type="ECO:0000259" key="6">
    <source>
        <dbReference type="PROSITE" id="PS50048"/>
    </source>
</evidence>
<protein>
    <recommendedName>
        <fullName evidence="6">Zn(2)-C6 fungal-type domain-containing protein</fullName>
    </recommendedName>
</protein>
<dbReference type="Pfam" id="PF04082">
    <property type="entry name" value="Fungal_trans"/>
    <property type="match status" value="1"/>
</dbReference>